<protein>
    <recommendedName>
        <fullName evidence="4">PH (Pleckstrin Homology) domain-containing protein</fullName>
    </recommendedName>
</protein>
<evidence type="ECO:0008006" key="4">
    <source>
        <dbReference type="Google" id="ProtNLM"/>
    </source>
</evidence>
<keyword evidence="1" id="KW-0472">Membrane</keyword>
<feature type="transmembrane region" description="Helical" evidence="1">
    <location>
        <begin position="12"/>
        <end position="33"/>
    </location>
</feature>
<gene>
    <name evidence="2" type="ORF">B0I27_1145</name>
</gene>
<evidence type="ECO:0000256" key="1">
    <source>
        <dbReference type="SAM" id="Phobius"/>
    </source>
</evidence>
<feature type="transmembrane region" description="Helical" evidence="1">
    <location>
        <begin position="39"/>
        <end position="57"/>
    </location>
</feature>
<dbReference type="EMBL" id="PVTH01000014">
    <property type="protein sequence ID" value="PRY48546.1"/>
    <property type="molecule type" value="Genomic_DNA"/>
</dbReference>
<evidence type="ECO:0000313" key="2">
    <source>
        <dbReference type="EMBL" id="PRY48546.1"/>
    </source>
</evidence>
<dbReference type="RefSeq" id="WP_106295333.1">
    <property type="nucleotide sequence ID" value="NZ_PVTH01000014.1"/>
</dbReference>
<reference evidence="2 3" key="1">
    <citation type="submission" date="2018-03" db="EMBL/GenBank/DDBJ databases">
        <title>Genomic Encyclopedia of Type Strains, Phase III (KMG-III): the genomes of soil and plant-associated and newly described type strains.</title>
        <authorList>
            <person name="Whitman W."/>
        </authorList>
    </citation>
    <scope>NUCLEOTIDE SEQUENCE [LARGE SCALE GENOMIC DNA]</scope>
    <source>
        <strain evidence="2 3">CGMCC 1.9313</strain>
    </source>
</reference>
<name>A0A2T0TS83_9SPHI</name>
<organism evidence="2 3">
    <name type="scientific">Arcticibacter pallidicorallinus</name>
    <dbReference type="NCBI Taxonomy" id="1259464"/>
    <lineage>
        <taxon>Bacteria</taxon>
        <taxon>Pseudomonadati</taxon>
        <taxon>Bacteroidota</taxon>
        <taxon>Sphingobacteriia</taxon>
        <taxon>Sphingobacteriales</taxon>
        <taxon>Sphingobacteriaceae</taxon>
        <taxon>Arcticibacter</taxon>
    </lineage>
</organism>
<sequence>MNIFKFQNKQKINYTLLSIITGIMGIMVISNLQLDVNKYFIYFVISIASFCSTLLSIRKASVEIEEILIQEEVLTLRFFNKMKSEISISKSGVEIEPTADEIIMRNAETGKLIGIADKRKIDNQDSWERLTKLLC</sequence>
<accession>A0A2T0TS83</accession>
<dbReference type="AlphaFoldDB" id="A0A2T0TS83"/>
<evidence type="ECO:0000313" key="3">
    <source>
        <dbReference type="Proteomes" id="UP000238034"/>
    </source>
</evidence>
<keyword evidence="1" id="KW-0812">Transmembrane</keyword>
<comment type="caution">
    <text evidence="2">The sequence shown here is derived from an EMBL/GenBank/DDBJ whole genome shotgun (WGS) entry which is preliminary data.</text>
</comment>
<proteinExistence type="predicted"/>
<dbReference type="Proteomes" id="UP000238034">
    <property type="component" value="Unassembled WGS sequence"/>
</dbReference>
<keyword evidence="1" id="KW-1133">Transmembrane helix</keyword>
<keyword evidence="3" id="KW-1185">Reference proteome</keyword>